<dbReference type="InterPro" id="IPR057962">
    <property type="entry name" value="SPT23_MGA2_DBD"/>
</dbReference>
<feature type="region of interest" description="Disordered" evidence="3">
    <location>
        <begin position="892"/>
        <end position="930"/>
    </location>
</feature>
<feature type="compositionally biased region" description="Polar residues" evidence="3">
    <location>
        <begin position="397"/>
        <end position="419"/>
    </location>
</feature>
<feature type="compositionally biased region" description="Polar residues" evidence="3">
    <location>
        <begin position="697"/>
        <end position="706"/>
    </location>
</feature>
<dbReference type="Gene3D" id="1.25.40.20">
    <property type="entry name" value="Ankyrin repeat-containing domain"/>
    <property type="match status" value="1"/>
</dbReference>
<dbReference type="PANTHER" id="PTHR23335:SF1">
    <property type="entry name" value="CALMODULIN-BINDING TRANSCRIPTION ACTIVATOR, ISOFORM F"/>
    <property type="match status" value="1"/>
</dbReference>
<name>A0A9W8CJT0_9FUNG</name>
<accession>A0A9W8CJT0</accession>
<feature type="domain" description="IPT/TIG" evidence="4">
    <location>
        <begin position="775"/>
        <end position="835"/>
    </location>
</feature>
<evidence type="ECO:0000313" key="6">
    <source>
        <dbReference type="EMBL" id="KAJ1646925.1"/>
    </source>
</evidence>
<proteinExistence type="predicted"/>
<gene>
    <name evidence="6" type="primary">SPT23</name>
    <name evidence="6" type="ORF">LPJ64_001669</name>
</gene>
<evidence type="ECO:0000259" key="4">
    <source>
        <dbReference type="Pfam" id="PF01833"/>
    </source>
</evidence>
<evidence type="ECO:0000256" key="1">
    <source>
        <dbReference type="ARBA" id="ARBA00023043"/>
    </source>
</evidence>
<evidence type="ECO:0000313" key="7">
    <source>
        <dbReference type="Proteomes" id="UP001145021"/>
    </source>
</evidence>
<dbReference type="GO" id="GO:0005634">
    <property type="term" value="C:nucleus"/>
    <property type="evidence" value="ECO:0007669"/>
    <property type="project" value="TreeGrafter"/>
</dbReference>
<dbReference type="EMBL" id="JANBOH010000045">
    <property type="protein sequence ID" value="KAJ1646925.1"/>
    <property type="molecule type" value="Genomic_DNA"/>
</dbReference>
<keyword evidence="1 2" id="KW-0040">ANK repeat</keyword>
<keyword evidence="7" id="KW-1185">Reference proteome</keyword>
<dbReference type="Pfam" id="PF25603">
    <property type="entry name" value="SPT23_MGA2_DBD"/>
    <property type="match status" value="1"/>
</dbReference>
<dbReference type="Gene3D" id="2.60.40.10">
    <property type="entry name" value="Immunoglobulins"/>
    <property type="match status" value="1"/>
</dbReference>
<dbReference type="InterPro" id="IPR002909">
    <property type="entry name" value="IPT_dom"/>
</dbReference>
<dbReference type="InterPro" id="IPR036770">
    <property type="entry name" value="Ankyrin_rpt-contain_sf"/>
</dbReference>
<dbReference type="SUPFAM" id="SSF81296">
    <property type="entry name" value="E set domains"/>
    <property type="match status" value="1"/>
</dbReference>
<evidence type="ECO:0000256" key="2">
    <source>
        <dbReference type="PROSITE-ProRule" id="PRU00023"/>
    </source>
</evidence>
<dbReference type="CDD" id="cd00102">
    <property type="entry name" value="IPT"/>
    <property type="match status" value="1"/>
</dbReference>
<dbReference type="GO" id="GO:0003690">
    <property type="term" value="F:double-stranded DNA binding"/>
    <property type="evidence" value="ECO:0007669"/>
    <property type="project" value="TreeGrafter"/>
</dbReference>
<dbReference type="SMART" id="SM00248">
    <property type="entry name" value="ANK"/>
    <property type="match status" value="2"/>
</dbReference>
<feature type="compositionally biased region" description="Low complexity" evidence="3">
    <location>
        <begin position="892"/>
        <end position="901"/>
    </location>
</feature>
<feature type="region of interest" description="Disordered" evidence="3">
    <location>
        <begin position="1171"/>
        <end position="1195"/>
    </location>
</feature>
<dbReference type="Proteomes" id="UP001145021">
    <property type="component" value="Unassembled WGS sequence"/>
</dbReference>
<protein>
    <submittedName>
        <fullName evidence="6">SPT3 Dosage dependent suppressor of Ty-induced promoter mutations-like protein</fullName>
    </submittedName>
</protein>
<dbReference type="GO" id="GO:0006357">
    <property type="term" value="P:regulation of transcription by RNA polymerase II"/>
    <property type="evidence" value="ECO:0007669"/>
    <property type="project" value="TreeGrafter"/>
</dbReference>
<feature type="repeat" description="ANK" evidence="2">
    <location>
        <begin position="1020"/>
        <end position="1053"/>
    </location>
</feature>
<feature type="region of interest" description="Disordered" evidence="3">
    <location>
        <begin position="391"/>
        <end position="427"/>
    </location>
</feature>
<evidence type="ECO:0000259" key="5">
    <source>
        <dbReference type="Pfam" id="PF25603"/>
    </source>
</evidence>
<feature type="domain" description="SPT23/MGA2-like DNA-binding" evidence="5">
    <location>
        <begin position="283"/>
        <end position="509"/>
    </location>
</feature>
<dbReference type="InterPro" id="IPR002110">
    <property type="entry name" value="Ankyrin_rpt"/>
</dbReference>
<reference evidence="6" key="1">
    <citation type="submission" date="2022-07" db="EMBL/GenBank/DDBJ databases">
        <title>Phylogenomic reconstructions and comparative analyses of Kickxellomycotina fungi.</title>
        <authorList>
            <person name="Reynolds N.K."/>
            <person name="Stajich J.E."/>
            <person name="Barry K."/>
            <person name="Grigoriev I.V."/>
            <person name="Crous P."/>
            <person name="Smith M.E."/>
        </authorList>
    </citation>
    <scope>NUCLEOTIDE SEQUENCE</scope>
    <source>
        <strain evidence="6">NBRC 105413</strain>
    </source>
</reference>
<comment type="caution">
    <text evidence="6">The sequence shown here is derived from an EMBL/GenBank/DDBJ whole genome shotgun (WGS) entry which is preliminary data.</text>
</comment>
<dbReference type="AlphaFoldDB" id="A0A9W8CJT0"/>
<feature type="region of interest" description="Disordered" evidence="3">
    <location>
        <begin position="677"/>
        <end position="718"/>
    </location>
</feature>
<dbReference type="InterPro" id="IPR014756">
    <property type="entry name" value="Ig_E-set"/>
</dbReference>
<dbReference type="Pfam" id="PF12796">
    <property type="entry name" value="Ank_2"/>
    <property type="match status" value="1"/>
</dbReference>
<dbReference type="PANTHER" id="PTHR23335">
    <property type="entry name" value="CALMODULIN-BINDING TRANSCRIPTION ACTIVATOR CAMTA"/>
    <property type="match status" value="1"/>
</dbReference>
<feature type="repeat" description="ANK" evidence="2">
    <location>
        <begin position="987"/>
        <end position="1019"/>
    </location>
</feature>
<dbReference type="PROSITE" id="PS50297">
    <property type="entry name" value="ANK_REP_REGION"/>
    <property type="match status" value="1"/>
</dbReference>
<dbReference type="GO" id="GO:0003712">
    <property type="term" value="F:transcription coregulator activity"/>
    <property type="evidence" value="ECO:0007669"/>
    <property type="project" value="TreeGrafter"/>
</dbReference>
<feature type="compositionally biased region" description="Polar residues" evidence="3">
    <location>
        <begin position="902"/>
        <end position="930"/>
    </location>
</feature>
<dbReference type="Pfam" id="PF01833">
    <property type="entry name" value="TIG"/>
    <property type="match status" value="1"/>
</dbReference>
<feature type="compositionally biased region" description="Basic residues" evidence="3">
    <location>
        <begin position="686"/>
        <end position="695"/>
    </location>
</feature>
<dbReference type="InterPro" id="IPR013783">
    <property type="entry name" value="Ig-like_fold"/>
</dbReference>
<sequence>MSSTNKNTAGFIAGAATSGSTGEVPVSIRDYLATTAAALSNDESMAINSSSIVQPNISSAAAAMLAPDLSAFLMAADAERSIPGSPSVLMSNLGFHSIQGSPILAPSLPQSPTNGFSGIDGRHSFTNLAALAQHNQQRNCAQNATFFGFDSAVNSAVQSATASPTTGALNRRGLLNSMANLNMTQLPPTAVTASTAYIGPQGTVDTIGTGFMESPATSIGANANSNTNTLNASVVPSVSINGVPSGTTGPHPIHIASRQPYVPQAANVELQKHIEETKARGLNMTIEGIPKENAKSRVETQIKITLRLTTDGGERVTCWSHLALPEMLVSREKFRHRLQKHAPGESGMPASPQHVVHLEAGVICSSDPTRKVETCIGCIRREYKRSLRRKDARLRSSAVQSACTTPAQSRAPSPTSGSPSDAKGMTGTMEADWDKARIAVEKQRIVIFNCNDLLDFSKGEVVLPTRITCYCRHHNEKVGFCICLTLRDSQGAVLKTLMSPPIMITDDHKSTKFKTDRKIKTKAEYERQGDGNAAYANHALSGLGSPHGVGSHLTESPSGHLGFRGGRQAMSARNSPTLRPYGHPHMLLDTYSQFASLAGTPSLNNSPIGSPPMVASHMVGGGGFESSFHLPQAALGGGYHVSGPSLFSNLAGSPAVGSDTATAAAAAATAALVANYNSHGQQHQQQQHHHHHHHQQMSNPDGSSTLAPPGMLPISSMYGTMPGQHMSMSSTLGLHPSLSSGVGPVFSGDSLSAAGLVAPQAGHGSDSSIRIAQMMPAQGPVVGGTSVLITGRGFHPNIAVYFGTAQASRVQVLSSFNMTCVLPPSKASGPVAVRIRDLSTMTVYEGNGSVADLNSSTLQSSNHSIFTYINDTDQAMLELALQIIGLLPNDKSSSASGTSASPQMSPVMQTRSPGSSRMSSPTGAAQQNAKNKIIQDQSIMGVLRALRTANDSHDMEEIEAHLLKLLSTVLSRSIIESSRLNTAHEATGRLLIHFASLLGMVNLARFLVSNGALFDETDNSGMTALHLACMYNENASVVELLLNSGASFRVKSNLAQTPLDIAQSVGNKKAQMLLEEREGYSKFIKEDHLAENTGEAKSISVSGVSSEPTANMFHQSFAAGMMPAGNVAVDAQGHSSVAGLFSHAGGGSEAAIFSDGSGLFGSSLLFGSQQQQQNQHLHLSNPNMQPPYHQQHYQQ</sequence>
<dbReference type="PROSITE" id="PS50088">
    <property type="entry name" value="ANK_REPEAT"/>
    <property type="match status" value="2"/>
</dbReference>
<dbReference type="SUPFAM" id="SSF48403">
    <property type="entry name" value="Ankyrin repeat"/>
    <property type="match status" value="1"/>
</dbReference>
<organism evidence="6 7">
    <name type="scientific">Coemansia asiatica</name>
    <dbReference type="NCBI Taxonomy" id="1052880"/>
    <lineage>
        <taxon>Eukaryota</taxon>
        <taxon>Fungi</taxon>
        <taxon>Fungi incertae sedis</taxon>
        <taxon>Zoopagomycota</taxon>
        <taxon>Kickxellomycotina</taxon>
        <taxon>Kickxellomycetes</taxon>
        <taxon>Kickxellales</taxon>
        <taxon>Kickxellaceae</taxon>
        <taxon>Coemansia</taxon>
    </lineage>
</organism>
<evidence type="ECO:0000256" key="3">
    <source>
        <dbReference type="SAM" id="MobiDB-lite"/>
    </source>
</evidence>